<gene>
    <name evidence="1" type="ORF">PUW23_23835</name>
    <name evidence="2" type="ORF">PUW25_23830</name>
</gene>
<name>A0AAX3N197_9BACL</name>
<dbReference type="EMBL" id="CP118108">
    <property type="protein sequence ID" value="WDI02187.1"/>
    <property type="molecule type" value="Genomic_DNA"/>
</dbReference>
<dbReference type="Proteomes" id="UP001221519">
    <property type="component" value="Chromosome"/>
</dbReference>
<protein>
    <recommendedName>
        <fullName evidence="5">Inhibitor of sigma-G Gin</fullName>
    </recommendedName>
</protein>
<proteinExistence type="predicted"/>
<evidence type="ECO:0008006" key="5">
    <source>
        <dbReference type="Google" id="ProtNLM"/>
    </source>
</evidence>
<dbReference type="AlphaFoldDB" id="A0AAX3N197"/>
<dbReference type="RefSeq" id="WP_274337701.1">
    <property type="nucleotide sequence ID" value="NZ_CP118101.1"/>
</dbReference>
<evidence type="ECO:0000313" key="3">
    <source>
        <dbReference type="Proteomes" id="UP001220962"/>
    </source>
</evidence>
<organism evidence="1 3">
    <name type="scientific">Paenibacillus urinalis</name>
    <dbReference type="NCBI Taxonomy" id="521520"/>
    <lineage>
        <taxon>Bacteria</taxon>
        <taxon>Bacillati</taxon>
        <taxon>Bacillota</taxon>
        <taxon>Bacilli</taxon>
        <taxon>Bacillales</taxon>
        <taxon>Paenibacillaceae</taxon>
        <taxon>Paenibacillus</taxon>
    </lineage>
</organism>
<sequence length="62" mass="6902">MGLTLVCGVCLQPIDPVAKSEKYKAGHRICESCNESMSEEEVRAEVKERMKNVTIVADHPLQ</sequence>
<evidence type="ECO:0000313" key="2">
    <source>
        <dbReference type="EMBL" id="WDI02187.1"/>
    </source>
</evidence>
<reference evidence="1 4" key="1">
    <citation type="submission" date="2023-02" db="EMBL/GenBank/DDBJ databases">
        <title>Pathogen: clinical or host-associated sample.</title>
        <authorList>
            <person name="Hergert J."/>
            <person name="Casey R."/>
            <person name="Wagner J."/>
            <person name="Young E.L."/>
            <person name="Oakeson K.F."/>
        </authorList>
    </citation>
    <scope>NUCLEOTIDE SEQUENCE</scope>
    <source>
        <strain evidence="2 4">2022CK-00829</strain>
        <strain evidence="1">2022CK-00830</strain>
    </source>
</reference>
<evidence type="ECO:0000313" key="4">
    <source>
        <dbReference type="Proteomes" id="UP001221519"/>
    </source>
</evidence>
<evidence type="ECO:0000313" key="1">
    <source>
        <dbReference type="EMBL" id="WDH82439.1"/>
    </source>
</evidence>
<dbReference type="EMBL" id="CP118101">
    <property type="protein sequence ID" value="WDH82439.1"/>
    <property type="molecule type" value="Genomic_DNA"/>
</dbReference>
<dbReference type="Proteomes" id="UP001220962">
    <property type="component" value="Chromosome"/>
</dbReference>
<keyword evidence="4" id="KW-1185">Reference proteome</keyword>
<accession>A0AAX3N197</accession>